<feature type="transmembrane region" description="Helical" evidence="2">
    <location>
        <begin position="97"/>
        <end position="118"/>
    </location>
</feature>
<evidence type="ECO:0000313" key="4">
    <source>
        <dbReference type="Proteomes" id="UP000887013"/>
    </source>
</evidence>
<reference evidence="3" key="1">
    <citation type="submission" date="2020-08" db="EMBL/GenBank/DDBJ databases">
        <title>Multicomponent nature underlies the extraordinary mechanical properties of spider dragline silk.</title>
        <authorList>
            <person name="Kono N."/>
            <person name="Nakamura H."/>
            <person name="Mori M."/>
            <person name="Yoshida Y."/>
            <person name="Ohtoshi R."/>
            <person name="Malay A.D."/>
            <person name="Moran D.A.P."/>
            <person name="Tomita M."/>
            <person name="Numata K."/>
            <person name="Arakawa K."/>
        </authorList>
    </citation>
    <scope>NUCLEOTIDE SEQUENCE</scope>
</reference>
<evidence type="ECO:0000256" key="2">
    <source>
        <dbReference type="SAM" id="Phobius"/>
    </source>
</evidence>
<sequence>MVSPVSHRASPLSPSGASEKWSSSSASEDLMDPCALSFSVCFLLLSTEDPVLLCFVSSRLLLMNFLVMTGTCFYFNLCAVDFLNQQISTWDLVVPKIIYLFCNPFLFFGYFSFVPHICKLFAEIKNFEI</sequence>
<proteinExistence type="predicted"/>
<name>A0A8X6QI22_NEPPI</name>
<keyword evidence="2" id="KW-0812">Transmembrane</keyword>
<keyword evidence="2" id="KW-1133">Transmembrane helix</keyword>
<organism evidence="3 4">
    <name type="scientific">Nephila pilipes</name>
    <name type="common">Giant wood spider</name>
    <name type="synonym">Nephila maculata</name>
    <dbReference type="NCBI Taxonomy" id="299642"/>
    <lineage>
        <taxon>Eukaryota</taxon>
        <taxon>Metazoa</taxon>
        <taxon>Ecdysozoa</taxon>
        <taxon>Arthropoda</taxon>
        <taxon>Chelicerata</taxon>
        <taxon>Arachnida</taxon>
        <taxon>Araneae</taxon>
        <taxon>Araneomorphae</taxon>
        <taxon>Entelegynae</taxon>
        <taxon>Araneoidea</taxon>
        <taxon>Nephilidae</taxon>
        <taxon>Nephila</taxon>
    </lineage>
</organism>
<accession>A0A8X6QI22</accession>
<keyword evidence="4" id="KW-1185">Reference proteome</keyword>
<evidence type="ECO:0000313" key="3">
    <source>
        <dbReference type="EMBL" id="GFU27833.1"/>
    </source>
</evidence>
<feature type="region of interest" description="Disordered" evidence="1">
    <location>
        <begin position="1"/>
        <end position="20"/>
    </location>
</feature>
<keyword evidence="2" id="KW-0472">Membrane</keyword>
<evidence type="ECO:0000256" key="1">
    <source>
        <dbReference type="SAM" id="MobiDB-lite"/>
    </source>
</evidence>
<dbReference type="EMBL" id="BMAW01032931">
    <property type="protein sequence ID" value="GFU27833.1"/>
    <property type="molecule type" value="Genomic_DNA"/>
</dbReference>
<protein>
    <submittedName>
        <fullName evidence="3">Uncharacterized protein</fullName>
    </submittedName>
</protein>
<dbReference type="AlphaFoldDB" id="A0A8X6QI22"/>
<dbReference type="Proteomes" id="UP000887013">
    <property type="component" value="Unassembled WGS sequence"/>
</dbReference>
<comment type="caution">
    <text evidence="3">The sequence shown here is derived from an EMBL/GenBank/DDBJ whole genome shotgun (WGS) entry which is preliminary data.</text>
</comment>
<gene>
    <name evidence="3" type="ORF">NPIL_580901</name>
</gene>
<feature type="transmembrane region" description="Helical" evidence="2">
    <location>
        <begin position="59"/>
        <end position="77"/>
    </location>
</feature>